<dbReference type="Pfam" id="PF00268">
    <property type="entry name" value="Ribonuc_red_sm"/>
    <property type="match status" value="1"/>
</dbReference>
<comment type="caution">
    <text evidence="1">The sequence shown here is derived from an EMBL/GenBank/DDBJ whole genome shotgun (WGS) entry which is preliminary data.</text>
</comment>
<gene>
    <name evidence="1" type="ORF">M5K25_011687</name>
</gene>
<sequence length="80" mass="9130">MYKKVEASFWTAEEVDLFQDLRHQDQSLKWNECHFVTHVLTFFTATDRIIIQNLAGQISTEVGSVDSKLIDGTVMIRGVA</sequence>
<dbReference type="SUPFAM" id="SSF47240">
    <property type="entry name" value="Ferritin-like"/>
    <property type="match status" value="1"/>
</dbReference>
<dbReference type="InterPro" id="IPR012348">
    <property type="entry name" value="RNR-like"/>
</dbReference>
<dbReference type="AlphaFoldDB" id="A0ABD0V3U8"/>
<accession>A0ABD0V3U8</accession>
<evidence type="ECO:0000313" key="2">
    <source>
        <dbReference type="Proteomes" id="UP001552299"/>
    </source>
</evidence>
<name>A0ABD0V3U8_DENTH</name>
<keyword evidence="2" id="KW-1185">Reference proteome</keyword>
<dbReference type="PANTHER" id="PTHR23409:SF18">
    <property type="entry name" value="RIBONUCLEOSIDE-DIPHOSPHATE REDUCTASE SUBUNIT M2"/>
    <property type="match status" value="1"/>
</dbReference>
<evidence type="ECO:0000313" key="1">
    <source>
        <dbReference type="EMBL" id="KAL0919584.1"/>
    </source>
</evidence>
<organism evidence="1 2">
    <name type="scientific">Dendrobium thyrsiflorum</name>
    <name type="common">Pinecone-like raceme dendrobium</name>
    <name type="synonym">Orchid</name>
    <dbReference type="NCBI Taxonomy" id="117978"/>
    <lineage>
        <taxon>Eukaryota</taxon>
        <taxon>Viridiplantae</taxon>
        <taxon>Streptophyta</taxon>
        <taxon>Embryophyta</taxon>
        <taxon>Tracheophyta</taxon>
        <taxon>Spermatophyta</taxon>
        <taxon>Magnoliopsida</taxon>
        <taxon>Liliopsida</taxon>
        <taxon>Asparagales</taxon>
        <taxon>Orchidaceae</taxon>
        <taxon>Epidendroideae</taxon>
        <taxon>Malaxideae</taxon>
        <taxon>Dendrobiinae</taxon>
        <taxon>Dendrobium</taxon>
    </lineage>
</organism>
<dbReference type="Proteomes" id="UP001552299">
    <property type="component" value="Unassembled WGS sequence"/>
</dbReference>
<dbReference type="Gene3D" id="1.10.620.20">
    <property type="entry name" value="Ribonucleotide Reductase, subunit A"/>
    <property type="match status" value="1"/>
</dbReference>
<protein>
    <submittedName>
        <fullName evidence="1">Uncharacterized protein</fullName>
    </submittedName>
</protein>
<dbReference type="EMBL" id="JANQDX010000009">
    <property type="protein sequence ID" value="KAL0919584.1"/>
    <property type="molecule type" value="Genomic_DNA"/>
</dbReference>
<proteinExistence type="predicted"/>
<dbReference type="PANTHER" id="PTHR23409">
    <property type="entry name" value="RIBONUCLEOSIDE-DIPHOSPHATE REDUCTASE SMALL CHAIN"/>
    <property type="match status" value="1"/>
</dbReference>
<dbReference type="InterPro" id="IPR000358">
    <property type="entry name" value="RNR_small_fam"/>
</dbReference>
<reference evidence="1 2" key="1">
    <citation type="journal article" date="2024" name="Plant Biotechnol. J.">
        <title>Dendrobium thyrsiflorum genome and its molecular insights into genes involved in important horticultural traits.</title>
        <authorList>
            <person name="Chen B."/>
            <person name="Wang J.Y."/>
            <person name="Zheng P.J."/>
            <person name="Li K.L."/>
            <person name="Liang Y.M."/>
            <person name="Chen X.F."/>
            <person name="Zhang C."/>
            <person name="Zhao X."/>
            <person name="He X."/>
            <person name="Zhang G.Q."/>
            <person name="Liu Z.J."/>
            <person name="Xu Q."/>
        </authorList>
    </citation>
    <scope>NUCLEOTIDE SEQUENCE [LARGE SCALE GENOMIC DNA]</scope>
    <source>
        <strain evidence="1">GZMU011</strain>
    </source>
</reference>
<dbReference type="InterPro" id="IPR009078">
    <property type="entry name" value="Ferritin-like_SF"/>
</dbReference>